<dbReference type="Pfam" id="PF08263">
    <property type="entry name" value="LRRNT_2"/>
    <property type="match status" value="1"/>
</dbReference>
<dbReference type="Proteomes" id="UP000515211">
    <property type="component" value="Chromosome 1"/>
</dbReference>
<keyword evidence="25" id="KW-1185">Reference proteome</keyword>
<organism evidence="25 26">
    <name type="scientific">Arachis duranensis</name>
    <name type="common">Wild peanut</name>
    <dbReference type="NCBI Taxonomy" id="130453"/>
    <lineage>
        <taxon>Eukaryota</taxon>
        <taxon>Viridiplantae</taxon>
        <taxon>Streptophyta</taxon>
        <taxon>Embryophyta</taxon>
        <taxon>Tracheophyta</taxon>
        <taxon>Spermatophyta</taxon>
        <taxon>Magnoliopsida</taxon>
        <taxon>eudicotyledons</taxon>
        <taxon>Gunneridae</taxon>
        <taxon>Pentapetalae</taxon>
        <taxon>rosids</taxon>
        <taxon>fabids</taxon>
        <taxon>Fabales</taxon>
        <taxon>Fabaceae</taxon>
        <taxon>Papilionoideae</taxon>
        <taxon>50 kb inversion clade</taxon>
        <taxon>dalbergioids sensu lato</taxon>
        <taxon>Dalbergieae</taxon>
        <taxon>Pterocarpus clade</taxon>
        <taxon>Arachis</taxon>
    </lineage>
</organism>
<dbReference type="FunFam" id="3.80.10.10:FF:000095">
    <property type="entry name" value="LRR receptor-like serine/threonine-protein kinase GSO1"/>
    <property type="match status" value="3"/>
</dbReference>
<dbReference type="InterPro" id="IPR017441">
    <property type="entry name" value="Protein_kinase_ATP_BS"/>
</dbReference>
<dbReference type="InterPro" id="IPR003591">
    <property type="entry name" value="Leu-rich_rpt_typical-subtyp"/>
</dbReference>
<keyword evidence="7" id="KW-0433">Leucine-rich repeat</keyword>
<dbReference type="FunFam" id="1.10.510.10:FF:000358">
    <property type="entry name" value="Putative leucine-rich repeat receptor-like serine/threonine-protein kinase"/>
    <property type="match status" value="1"/>
</dbReference>
<evidence type="ECO:0000256" key="3">
    <source>
        <dbReference type="ARBA" id="ARBA00012513"/>
    </source>
</evidence>
<dbReference type="SMART" id="SM00220">
    <property type="entry name" value="S_TKc"/>
    <property type="match status" value="1"/>
</dbReference>
<dbReference type="SUPFAM" id="SSF52047">
    <property type="entry name" value="RNI-like"/>
    <property type="match status" value="1"/>
</dbReference>
<evidence type="ECO:0000256" key="4">
    <source>
        <dbReference type="ARBA" id="ARBA00022475"/>
    </source>
</evidence>
<dbReference type="PANTHER" id="PTHR27008">
    <property type="entry name" value="OS04G0122200 PROTEIN"/>
    <property type="match status" value="1"/>
</dbReference>
<comment type="similarity">
    <text evidence="2">Belongs to the protein kinase superfamily. Ser/Thr protein kinase family.</text>
</comment>
<keyword evidence="9 22" id="KW-0812">Transmembrane</keyword>
<dbReference type="InterPro" id="IPR008271">
    <property type="entry name" value="Ser/Thr_kinase_AS"/>
</dbReference>
<keyword evidence="4" id="KW-1003">Cell membrane</keyword>
<evidence type="ECO:0000256" key="6">
    <source>
        <dbReference type="ARBA" id="ARBA00022553"/>
    </source>
</evidence>
<feature type="transmembrane region" description="Helical" evidence="22">
    <location>
        <begin position="739"/>
        <end position="765"/>
    </location>
</feature>
<keyword evidence="6" id="KW-0597">Phosphoprotein</keyword>
<keyword evidence="13" id="KW-0418">Kinase</keyword>
<evidence type="ECO:0000256" key="5">
    <source>
        <dbReference type="ARBA" id="ARBA00022527"/>
    </source>
</evidence>
<dbReference type="Gene3D" id="3.80.10.10">
    <property type="entry name" value="Ribonuclease Inhibitor"/>
    <property type="match status" value="4"/>
</dbReference>
<evidence type="ECO:0000256" key="11">
    <source>
        <dbReference type="ARBA" id="ARBA00022737"/>
    </source>
</evidence>
<evidence type="ECO:0000256" key="13">
    <source>
        <dbReference type="ARBA" id="ARBA00022777"/>
    </source>
</evidence>
<keyword evidence="15 22" id="KW-1133">Transmembrane helix</keyword>
<dbReference type="InterPro" id="IPR013210">
    <property type="entry name" value="LRR_N_plant-typ"/>
</dbReference>
<dbReference type="SMART" id="SM00369">
    <property type="entry name" value="LRR_TYP"/>
    <property type="match status" value="10"/>
</dbReference>
<dbReference type="GO" id="GO:0005524">
    <property type="term" value="F:ATP binding"/>
    <property type="evidence" value="ECO:0007669"/>
    <property type="project" value="UniProtKB-UniRule"/>
</dbReference>
<evidence type="ECO:0000256" key="23">
    <source>
        <dbReference type="SAM" id="SignalP"/>
    </source>
</evidence>
<evidence type="ECO:0000256" key="14">
    <source>
        <dbReference type="ARBA" id="ARBA00022840"/>
    </source>
</evidence>
<protein>
    <recommendedName>
        <fullName evidence="3">non-specific serine/threonine protein kinase</fullName>
        <ecNumber evidence="3">2.7.11.1</ecNumber>
    </recommendedName>
</protein>
<feature type="chain" id="PRO_5039203377" description="non-specific serine/threonine protein kinase" evidence="23">
    <location>
        <begin position="25"/>
        <end position="1080"/>
    </location>
</feature>
<accession>A0A9C6TFB6</accession>
<dbReference type="SUPFAM" id="SSF56112">
    <property type="entry name" value="Protein kinase-like (PK-like)"/>
    <property type="match status" value="1"/>
</dbReference>
<dbReference type="Pfam" id="PF07714">
    <property type="entry name" value="PK_Tyr_Ser-Thr"/>
    <property type="match status" value="1"/>
</dbReference>
<dbReference type="Gene3D" id="1.10.510.10">
    <property type="entry name" value="Transferase(Phosphotransferase) domain 1"/>
    <property type="match status" value="1"/>
</dbReference>
<keyword evidence="8" id="KW-0808">Transferase</keyword>
<dbReference type="GO" id="GO:0005886">
    <property type="term" value="C:plasma membrane"/>
    <property type="evidence" value="ECO:0007669"/>
    <property type="project" value="UniProtKB-SubCell"/>
</dbReference>
<evidence type="ECO:0000256" key="19">
    <source>
        <dbReference type="ARBA" id="ARBA00047899"/>
    </source>
</evidence>
<dbReference type="RefSeq" id="XP_052115526.1">
    <property type="nucleotide sequence ID" value="XM_052259566.1"/>
</dbReference>
<keyword evidence="5" id="KW-0723">Serine/threonine-protein kinase</keyword>
<dbReference type="InterPro" id="IPR011009">
    <property type="entry name" value="Kinase-like_dom_sf"/>
</dbReference>
<keyword evidence="12 21" id="KW-0547">Nucleotide-binding</keyword>
<comment type="subcellular location">
    <subcellularLocation>
        <location evidence="1">Cell membrane</location>
        <topology evidence="1">Single-pass membrane protein</topology>
    </subcellularLocation>
</comment>
<evidence type="ECO:0000256" key="8">
    <source>
        <dbReference type="ARBA" id="ARBA00022679"/>
    </source>
</evidence>
<evidence type="ECO:0000256" key="1">
    <source>
        <dbReference type="ARBA" id="ARBA00004162"/>
    </source>
</evidence>
<feature type="binding site" evidence="21">
    <location>
        <position position="828"/>
    </location>
    <ligand>
        <name>ATP</name>
        <dbReference type="ChEBI" id="CHEBI:30616"/>
    </ligand>
</feature>
<dbReference type="Pfam" id="PF13855">
    <property type="entry name" value="LRR_8"/>
    <property type="match status" value="3"/>
</dbReference>
<dbReference type="AlphaFoldDB" id="A0A9C6TFB6"/>
<evidence type="ECO:0000256" key="15">
    <source>
        <dbReference type="ARBA" id="ARBA00022989"/>
    </source>
</evidence>
<evidence type="ECO:0000256" key="12">
    <source>
        <dbReference type="ARBA" id="ARBA00022741"/>
    </source>
</evidence>
<evidence type="ECO:0000256" key="7">
    <source>
        <dbReference type="ARBA" id="ARBA00022614"/>
    </source>
</evidence>
<dbReference type="FunFam" id="3.30.200.20:FF:000661">
    <property type="entry name" value="Serine-threonine protein kinase plant-type"/>
    <property type="match status" value="1"/>
</dbReference>
<keyword evidence="16 22" id="KW-0472">Membrane</keyword>
<name>A0A9C6TFB6_ARADU</name>
<evidence type="ECO:0000256" key="21">
    <source>
        <dbReference type="PROSITE-ProRule" id="PRU10141"/>
    </source>
</evidence>
<evidence type="ECO:0000313" key="26">
    <source>
        <dbReference type="RefSeq" id="XP_052115526.1"/>
    </source>
</evidence>
<evidence type="ECO:0000256" key="18">
    <source>
        <dbReference type="ARBA" id="ARBA00023180"/>
    </source>
</evidence>
<dbReference type="PROSITE" id="PS51450">
    <property type="entry name" value="LRR"/>
    <property type="match status" value="1"/>
</dbReference>
<evidence type="ECO:0000256" key="2">
    <source>
        <dbReference type="ARBA" id="ARBA00008684"/>
    </source>
</evidence>
<dbReference type="InterPro" id="IPR001245">
    <property type="entry name" value="Ser-Thr/Tyr_kinase_cat_dom"/>
</dbReference>
<dbReference type="PROSITE" id="PS00108">
    <property type="entry name" value="PROTEIN_KINASE_ST"/>
    <property type="match status" value="1"/>
</dbReference>
<keyword evidence="18" id="KW-0325">Glycoprotein</keyword>
<dbReference type="GO" id="GO:0004674">
    <property type="term" value="F:protein serine/threonine kinase activity"/>
    <property type="evidence" value="ECO:0007669"/>
    <property type="project" value="UniProtKB-KW"/>
</dbReference>
<dbReference type="InterPro" id="IPR001611">
    <property type="entry name" value="Leu-rich_rpt"/>
</dbReference>
<dbReference type="PANTHER" id="PTHR27008:SF585">
    <property type="entry name" value="PROTEIN KINASE DOMAIN-CONTAINING PROTEIN"/>
    <property type="match status" value="1"/>
</dbReference>
<dbReference type="Gene3D" id="3.30.200.20">
    <property type="entry name" value="Phosphorylase Kinase, domain 1"/>
    <property type="match status" value="1"/>
</dbReference>
<feature type="domain" description="Protein kinase" evidence="24">
    <location>
        <begin position="800"/>
        <end position="1078"/>
    </location>
</feature>
<keyword evidence="11" id="KW-0677">Repeat</keyword>
<proteinExistence type="inferred from homology"/>
<dbReference type="InterPro" id="IPR051809">
    <property type="entry name" value="Plant_receptor-like_S/T_kinase"/>
</dbReference>
<evidence type="ECO:0000256" key="16">
    <source>
        <dbReference type="ARBA" id="ARBA00023136"/>
    </source>
</evidence>
<reference evidence="26" key="2">
    <citation type="submission" date="2025-08" db="UniProtKB">
        <authorList>
            <consortium name="RefSeq"/>
        </authorList>
    </citation>
    <scope>IDENTIFICATION</scope>
    <source>
        <tissue evidence="26">Whole plant</tissue>
    </source>
</reference>
<dbReference type="PROSITE" id="PS50011">
    <property type="entry name" value="PROTEIN_KINASE_DOM"/>
    <property type="match status" value="1"/>
</dbReference>
<dbReference type="EC" id="2.7.11.1" evidence="3"/>
<gene>
    <name evidence="26" type="primary">LOC107467292</name>
</gene>
<keyword evidence="10 23" id="KW-0732">Signal</keyword>
<evidence type="ECO:0000259" key="24">
    <source>
        <dbReference type="PROSITE" id="PS50011"/>
    </source>
</evidence>
<dbReference type="SUPFAM" id="SSF52058">
    <property type="entry name" value="L domain-like"/>
    <property type="match status" value="1"/>
</dbReference>
<sequence length="1080" mass="119289">MKMKSLLYPTLLSLLHWHVAVVSAARLNMASDESALVAMREHFNSLDPNNVLASNWSSTTSVCNWIGVTCGSSHRRVTALNLSYMALHATIPPHLGNLSFLSRLHLPNNSFHGTLPADLAGLRRLRIINLRFNKFTGSIPSWFETLPKLEYLLLTGNSFSGTVPHFLFNMTSLQYLVLSDNQFWGPLPSNIFLSPSLQYVFLTHNQISGAIPSAIINSSLLQVIELNYNNLSGQLPERIFHHLPNLKGLYVTSNSLSGELPRSLFDCKQLQYLSLSYNTFGGNIPSAIGNLTSLKEIYLGYNNFRGAIPYEFGNLRSLEILSLPFANVSGYIPPSIYNSSTLQVISITGNHLSGSLPASLGSMLPKLVGLYMGINYLSGRIPSSLCNATMLNTIDLAYNSFSGYIPDIFGSLRSLQLLNLGKNNLTSDSSDSELSIINSLTNCRFLKELTFSRNPLDSILPISVGNLSTSLVDLNLRGCSMRGTIPASIGNLSSLIKLDLGTNNFVGTFPTSIGKLIKLQGFYLHDNQLEGFVPNQLCQLTSLDSFAVKSNKFSGPIPSCLGNLTSLRWLWLSSNEFNSIPSTLWELSNLLHLDLSSNNLSGYLPLESGNLKAISWIYLSGNQFSGSIPRSLSNLMNLVLLTLARNKFEGPIPESFGRMVSLEQLDLSENILSGVIPKTLEALVYLKYFNVSHNKLKGKIPDGGPFANFSAQSFMGNKELCGAPRFHFSECKIEKSRKWNAHIVLTYVLPAAIVVTLLVAFLCILKFRKHKVVNNSEVNQSGERWRRISYYEIQQATDRFNDGNLLGVGSFGRVYKGVLSDGTNVAVKVYNLGLEGAFRSFDAECEILRSVRHRNLTKIISSCSNMDFKALILSYMPNGSLERWLHSEHHSLSMIQRLNIMIDVAEAMDYLHNGGSAPIIHCDLKPSNILLDEDMVAHVADFGIAKLLSGDDSITQTMNLATIGYMAPEYGLEGTVSRQGDVYSYGILLMETFTQKKPTAEMFVGEFSIKEWVKMSCPDSLLDIIDAKLLVEEGEPNTTQDCLLSIMTLALDCSAESPGLRTNIKSVVVALKKIKRLLLN</sequence>
<evidence type="ECO:0000313" key="25">
    <source>
        <dbReference type="Proteomes" id="UP000515211"/>
    </source>
</evidence>
<evidence type="ECO:0000256" key="20">
    <source>
        <dbReference type="ARBA" id="ARBA00048679"/>
    </source>
</evidence>
<evidence type="ECO:0000256" key="9">
    <source>
        <dbReference type="ARBA" id="ARBA00022692"/>
    </source>
</evidence>
<dbReference type="InterPro" id="IPR000719">
    <property type="entry name" value="Prot_kinase_dom"/>
</dbReference>
<reference evidence="25" key="1">
    <citation type="journal article" date="2016" name="Nat. Genet.">
        <title>The genome sequences of Arachis duranensis and Arachis ipaensis, the diploid ancestors of cultivated peanut.</title>
        <authorList>
            <person name="Bertioli D.J."/>
            <person name="Cannon S.B."/>
            <person name="Froenicke L."/>
            <person name="Huang G."/>
            <person name="Farmer A.D."/>
            <person name="Cannon E.K."/>
            <person name="Liu X."/>
            <person name="Gao D."/>
            <person name="Clevenger J."/>
            <person name="Dash S."/>
            <person name="Ren L."/>
            <person name="Moretzsohn M.C."/>
            <person name="Shirasawa K."/>
            <person name="Huang W."/>
            <person name="Vidigal B."/>
            <person name="Abernathy B."/>
            <person name="Chu Y."/>
            <person name="Niederhuth C.E."/>
            <person name="Umale P."/>
            <person name="Araujo A.C."/>
            <person name="Kozik A."/>
            <person name="Kim K.D."/>
            <person name="Burow M.D."/>
            <person name="Varshney R.K."/>
            <person name="Wang X."/>
            <person name="Zhang X."/>
            <person name="Barkley N."/>
            <person name="Guimaraes P.M."/>
            <person name="Isobe S."/>
            <person name="Guo B."/>
            <person name="Liao B."/>
            <person name="Stalker H.T."/>
            <person name="Schmitz R.J."/>
            <person name="Scheffler B.E."/>
            <person name="Leal-Bertioli S.C."/>
            <person name="Xun X."/>
            <person name="Jackson S.A."/>
            <person name="Michelmore R."/>
            <person name="Ozias-Akins P."/>
        </authorList>
    </citation>
    <scope>NUCLEOTIDE SEQUENCE [LARGE SCALE GENOMIC DNA]</scope>
    <source>
        <strain evidence="25">cv. V14167</strain>
    </source>
</reference>
<evidence type="ECO:0000256" key="10">
    <source>
        <dbReference type="ARBA" id="ARBA00022729"/>
    </source>
</evidence>
<dbReference type="GeneID" id="107467292"/>
<evidence type="ECO:0000256" key="22">
    <source>
        <dbReference type="SAM" id="Phobius"/>
    </source>
</evidence>
<comment type="catalytic activity">
    <reaction evidence="19">
        <text>L-threonyl-[protein] + ATP = O-phospho-L-threonyl-[protein] + ADP + H(+)</text>
        <dbReference type="Rhea" id="RHEA:46608"/>
        <dbReference type="Rhea" id="RHEA-COMP:11060"/>
        <dbReference type="Rhea" id="RHEA-COMP:11605"/>
        <dbReference type="ChEBI" id="CHEBI:15378"/>
        <dbReference type="ChEBI" id="CHEBI:30013"/>
        <dbReference type="ChEBI" id="CHEBI:30616"/>
        <dbReference type="ChEBI" id="CHEBI:61977"/>
        <dbReference type="ChEBI" id="CHEBI:456216"/>
        <dbReference type="EC" id="2.7.11.1"/>
    </reaction>
</comment>
<dbReference type="Pfam" id="PF00560">
    <property type="entry name" value="LRR_1"/>
    <property type="match status" value="6"/>
</dbReference>
<dbReference type="InterPro" id="IPR032675">
    <property type="entry name" value="LRR_dom_sf"/>
</dbReference>
<feature type="signal peptide" evidence="23">
    <location>
        <begin position="1"/>
        <end position="24"/>
    </location>
</feature>
<keyword evidence="14 21" id="KW-0067">ATP-binding</keyword>
<keyword evidence="17" id="KW-0675">Receptor</keyword>
<evidence type="ECO:0000256" key="17">
    <source>
        <dbReference type="ARBA" id="ARBA00023170"/>
    </source>
</evidence>
<dbReference type="KEGG" id="adu:107467292"/>
<comment type="catalytic activity">
    <reaction evidence="20">
        <text>L-seryl-[protein] + ATP = O-phospho-L-seryl-[protein] + ADP + H(+)</text>
        <dbReference type="Rhea" id="RHEA:17989"/>
        <dbReference type="Rhea" id="RHEA-COMP:9863"/>
        <dbReference type="Rhea" id="RHEA-COMP:11604"/>
        <dbReference type="ChEBI" id="CHEBI:15378"/>
        <dbReference type="ChEBI" id="CHEBI:29999"/>
        <dbReference type="ChEBI" id="CHEBI:30616"/>
        <dbReference type="ChEBI" id="CHEBI:83421"/>
        <dbReference type="ChEBI" id="CHEBI:456216"/>
        <dbReference type="EC" id="2.7.11.1"/>
    </reaction>
</comment>
<dbReference type="PROSITE" id="PS00107">
    <property type="entry name" value="PROTEIN_KINASE_ATP"/>
    <property type="match status" value="1"/>
</dbReference>